<dbReference type="InterPro" id="IPR001353">
    <property type="entry name" value="Proteasome_sua/b"/>
</dbReference>
<comment type="similarity">
    <text evidence="2 8">Belongs to the peptidase T1B family. HslV subfamily.</text>
</comment>
<feature type="binding site" evidence="8">
    <location>
        <position position="179"/>
    </location>
    <ligand>
        <name>Na(+)</name>
        <dbReference type="ChEBI" id="CHEBI:29101"/>
    </ligand>
</feature>
<keyword evidence="6 8" id="KW-0378">Hydrolase</keyword>
<dbReference type="PIRSF" id="PIRSF039093">
    <property type="entry name" value="HslV"/>
    <property type="match status" value="1"/>
</dbReference>
<dbReference type="PANTHER" id="PTHR32194">
    <property type="entry name" value="METALLOPROTEASE TLDD"/>
    <property type="match status" value="1"/>
</dbReference>
<dbReference type="RefSeq" id="WP_008522901.1">
    <property type="nucleotide sequence ID" value="NZ_CM001376.1"/>
</dbReference>
<dbReference type="EMBL" id="CM001376">
    <property type="protein sequence ID" value="EHM13223.1"/>
    <property type="molecule type" value="Genomic_DNA"/>
</dbReference>
<keyword evidence="7 8" id="KW-0915">Sodium</keyword>
<dbReference type="Pfam" id="PF00227">
    <property type="entry name" value="Proteasome"/>
    <property type="match status" value="1"/>
</dbReference>
<dbReference type="PANTHER" id="PTHR32194:SF0">
    <property type="entry name" value="ATP-DEPENDENT PROTEASE SUBUNIT HSLV"/>
    <property type="match status" value="1"/>
</dbReference>
<comment type="subunit">
    <text evidence="8">A double ring-shaped homohexamer of HslV is capped on each side by a ring-shaped HslU homohexamer. The assembly of the HslU/HslV complex is dependent on binding of ATP.</text>
</comment>
<evidence type="ECO:0000256" key="4">
    <source>
        <dbReference type="ARBA" id="ARBA00022670"/>
    </source>
</evidence>
<dbReference type="SUPFAM" id="SSF56235">
    <property type="entry name" value="N-terminal nucleophile aminohydrolases (Ntn hydrolases)"/>
    <property type="match status" value="1"/>
</dbReference>
<comment type="catalytic activity">
    <reaction evidence="8">
        <text>ATP-dependent cleavage of peptide bonds with broad specificity.</text>
        <dbReference type="EC" id="3.4.25.2"/>
    </reaction>
</comment>
<dbReference type="CDD" id="cd01913">
    <property type="entry name" value="protease_HslV"/>
    <property type="match status" value="1"/>
</dbReference>
<comment type="function">
    <text evidence="8">Protease subunit of a proteasome-like degradation complex believed to be a general protein degrading machinery.</text>
</comment>
<dbReference type="AlphaFoldDB" id="H0UKL4"/>
<name>H0UKL4_9BACT</name>
<comment type="activity regulation">
    <text evidence="8">Allosterically activated by HslU binding.</text>
</comment>
<dbReference type="NCBIfam" id="NF003964">
    <property type="entry name" value="PRK05456.1"/>
    <property type="match status" value="1"/>
</dbReference>
<protein>
    <recommendedName>
        <fullName evidence="8">ATP-dependent protease subunit HslV</fullName>
        <ecNumber evidence="8">3.4.25.2</ecNumber>
    </recommendedName>
</protein>
<keyword evidence="10" id="KW-1185">Reference proteome</keyword>
<dbReference type="GO" id="GO:0004298">
    <property type="term" value="F:threonine-type endopeptidase activity"/>
    <property type="evidence" value="ECO:0007669"/>
    <property type="project" value="UniProtKB-KW"/>
</dbReference>
<dbReference type="Gene3D" id="3.60.20.10">
    <property type="entry name" value="Glutamine Phosphoribosylpyrophosphate, subunit 1, domain 1"/>
    <property type="match status" value="1"/>
</dbReference>
<dbReference type="GO" id="GO:0046872">
    <property type="term" value="F:metal ion binding"/>
    <property type="evidence" value="ECO:0007669"/>
    <property type="project" value="UniProtKB-KW"/>
</dbReference>
<gene>
    <name evidence="8" type="primary">hslV</name>
    <name evidence="9" type="ORF">JonanDRAFT_0848</name>
</gene>
<dbReference type="GO" id="GO:0009376">
    <property type="term" value="C:HslUV protease complex"/>
    <property type="evidence" value="ECO:0007669"/>
    <property type="project" value="UniProtKB-UniRule"/>
</dbReference>
<dbReference type="GO" id="GO:0005839">
    <property type="term" value="C:proteasome core complex"/>
    <property type="evidence" value="ECO:0007669"/>
    <property type="project" value="InterPro"/>
</dbReference>
<dbReference type="InterPro" id="IPR022281">
    <property type="entry name" value="ATP-dep_Prtase_HsIV_su"/>
</dbReference>
<evidence type="ECO:0000256" key="1">
    <source>
        <dbReference type="ARBA" id="ARBA00004496"/>
    </source>
</evidence>
<evidence type="ECO:0000256" key="3">
    <source>
        <dbReference type="ARBA" id="ARBA00022490"/>
    </source>
</evidence>
<keyword evidence="3 8" id="KW-0963">Cytoplasm</keyword>
<dbReference type="PROSITE" id="PS51476">
    <property type="entry name" value="PROTEASOME_BETA_2"/>
    <property type="match status" value="1"/>
</dbReference>
<keyword evidence="8" id="KW-0888">Threonine protease</keyword>
<evidence type="ECO:0000256" key="6">
    <source>
        <dbReference type="ARBA" id="ARBA00022801"/>
    </source>
</evidence>
<proteinExistence type="inferred from homology"/>
<evidence type="ECO:0000256" key="2">
    <source>
        <dbReference type="ARBA" id="ARBA00006053"/>
    </source>
</evidence>
<dbReference type="HOGENOM" id="CLU_093872_1_0_0"/>
<dbReference type="STRING" id="885272.JonanDRAFT_0848"/>
<feature type="binding site" evidence="8">
    <location>
        <position position="173"/>
    </location>
    <ligand>
        <name>Na(+)</name>
        <dbReference type="ChEBI" id="CHEBI:29101"/>
    </ligand>
</feature>
<dbReference type="EC" id="3.4.25.2" evidence="8"/>
<dbReference type="InterPro" id="IPR023333">
    <property type="entry name" value="Proteasome_suB-type"/>
</dbReference>
<reference evidence="9 10" key="1">
    <citation type="submission" date="2011-11" db="EMBL/GenBank/DDBJ databases">
        <title>The Noncontiguous Finished genome of Jonquetella anthropi DSM 22815.</title>
        <authorList>
            <consortium name="US DOE Joint Genome Institute (JGI-PGF)"/>
            <person name="Lucas S."/>
            <person name="Copeland A."/>
            <person name="Lapidus A."/>
            <person name="Glavina del Rio T."/>
            <person name="Dalin E."/>
            <person name="Tice H."/>
            <person name="Bruce D."/>
            <person name="Goodwin L."/>
            <person name="Pitluck S."/>
            <person name="Peters L."/>
            <person name="Mikhailova N."/>
            <person name="Held B."/>
            <person name="Kyrpides N."/>
            <person name="Mavromatis K."/>
            <person name="Ivanova N."/>
            <person name="Markowitz V."/>
            <person name="Cheng J.-F."/>
            <person name="Hugenholtz P."/>
            <person name="Woyke T."/>
            <person name="Wu D."/>
            <person name="Gronow S."/>
            <person name="Wellnitz S."/>
            <person name="Brambilla E."/>
            <person name="Klenk H.-P."/>
            <person name="Eisen J.A."/>
        </authorList>
    </citation>
    <scope>NUCLEOTIDE SEQUENCE [LARGE SCALE GENOMIC DNA]</scope>
    <source>
        <strain evidence="9 10">DSM 22815</strain>
    </source>
</reference>
<evidence type="ECO:0000256" key="5">
    <source>
        <dbReference type="ARBA" id="ARBA00022723"/>
    </source>
</evidence>
<evidence type="ECO:0000256" key="7">
    <source>
        <dbReference type="ARBA" id="ARBA00023053"/>
    </source>
</evidence>
<sequence>MSMTTLANGTAFEPIHGTTIVCVRKDGSVAMAGDGQMTMGSQILKAGTVKVRRLYKDSVLVGFAGTTADAMTLMDLLDKKLEEYSGNLLRAAVELTKTWRTDRMLRHLEAMMLAADREHTVLISGAGDVVEPENDVAAIGSGGGFALAASRALMMGSSYDAKKIAETAIRIASEICIYTDDKITVEVL</sequence>
<dbReference type="HAMAP" id="MF_00248">
    <property type="entry name" value="HslV"/>
    <property type="match status" value="1"/>
</dbReference>
<dbReference type="eggNOG" id="COG5405">
    <property type="taxonomic scope" value="Bacteria"/>
</dbReference>
<organism evidence="9 10">
    <name type="scientific">Jonquetella anthropi DSM 22815</name>
    <dbReference type="NCBI Taxonomy" id="885272"/>
    <lineage>
        <taxon>Bacteria</taxon>
        <taxon>Thermotogati</taxon>
        <taxon>Synergistota</taxon>
        <taxon>Synergistia</taxon>
        <taxon>Synergistales</taxon>
        <taxon>Dethiosulfovibrionaceae</taxon>
        <taxon>Jonquetella</taxon>
    </lineage>
</organism>
<dbReference type="NCBIfam" id="TIGR03692">
    <property type="entry name" value="ATP_dep_HslV"/>
    <property type="match status" value="1"/>
</dbReference>
<evidence type="ECO:0000313" key="10">
    <source>
        <dbReference type="Proteomes" id="UP000003806"/>
    </source>
</evidence>
<accession>H0UKL4</accession>
<dbReference type="InterPro" id="IPR029055">
    <property type="entry name" value="Ntn_hydrolases_N"/>
</dbReference>
<comment type="subcellular location">
    <subcellularLocation>
        <location evidence="1 8">Cytoplasm</location>
    </subcellularLocation>
</comment>
<evidence type="ECO:0000256" key="8">
    <source>
        <dbReference type="HAMAP-Rule" id="MF_00248"/>
    </source>
</evidence>
<keyword evidence="4 8" id="KW-0645">Protease</keyword>
<dbReference type="GO" id="GO:0051603">
    <property type="term" value="P:proteolysis involved in protein catabolic process"/>
    <property type="evidence" value="ECO:0007669"/>
    <property type="project" value="InterPro"/>
</dbReference>
<feature type="active site" evidence="8">
    <location>
        <position position="18"/>
    </location>
</feature>
<keyword evidence="8" id="KW-0021">Allosteric enzyme</keyword>
<keyword evidence="5 8" id="KW-0479">Metal-binding</keyword>
<feature type="binding site" evidence="8">
    <location>
        <position position="176"/>
    </location>
    <ligand>
        <name>Na(+)</name>
        <dbReference type="ChEBI" id="CHEBI:29101"/>
    </ligand>
</feature>
<dbReference type="Proteomes" id="UP000003806">
    <property type="component" value="Chromosome"/>
</dbReference>
<evidence type="ECO:0000313" key="9">
    <source>
        <dbReference type="EMBL" id="EHM13223.1"/>
    </source>
</evidence>